<dbReference type="RefSeq" id="WP_235181016.1">
    <property type="nucleotide sequence ID" value="NZ_SOAN01000007.1"/>
</dbReference>
<reference evidence="2 3" key="1">
    <citation type="submission" date="2019-03" db="EMBL/GenBank/DDBJ databases">
        <title>Genomic Encyclopedia of Type Strains, Phase III (KMG-III): the genomes of soil and plant-associated and newly described type strains.</title>
        <authorList>
            <person name="Whitman W."/>
        </authorList>
    </citation>
    <scope>NUCLEOTIDE SEQUENCE [LARGE SCALE GENOMIC DNA]</scope>
    <source>
        <strain evidence="2 3">DSM 27373</strain>
    </source>
</reference>
<dbReference type="Proteomes" id="UP000294506">
    <property type="component" value="Unassembled WGS sequence"/>
</dbReference>
<protein>
    <submittedName>
        <fullName evidence="2">PAC2 family protein</fullName>
    </submittedName>
</protein>
<name>A0A4R7G0R4_9MICC</name>
<proteinExistence type="predicted"/>
<dbReference type="InterPro" id="IPR038389">
    <property type="entry name" value="PSMG2_sf"/>
</dbReference>
<dbReference type="SUPFAM" id="SSF159659">
    <property type="entry name" value="Cgl1923-like"/>
    <property type="match status" value="1"/>
</dbReference>
<dbReference type="EMBL" id="SOAN01000007">
    <property type="protein sequence ID" value="TDS84650.1"/>
    <property type="molecule type" value="Genomic_DNA"/>
</dbReference>
<dbReference type="Gene3D" id="1.10.287.100">
    <property type="match status" value="1"/>
</dbReference>
<sequence>MKDPLDLLHVHPAADGEEESDSSINLGAQDGHESSVSAEGGALVLREAAPPADRLSLLVSWSGHTDAGSLSEQLSESLLGALPHRRLASFEVDELFDYRSRRPQITFTGNRFSNFEAPSLELYEVRDALGRPFLFLTGDEPDYQWDRVSQAVLALVERLDVKLVVLVDALGLPTPHTRPIGVTAHGNRPDLIDGISTWGPSAQIEAGLSQFLELRVAEADRDVVGYTLHVPHYLAGGRFPHVAVSALEYAGAALELMLPTDELRESSRMVEQDISRQVAQNTEIQGMVDRLERNFDEYATPQQRSLLVKDDDAVPDAEELGAAVEAYLRHHDPAADAEAARAASIEGLLDDASTELGAPSPGGAGPVDPGPEGDHVAPENPGSASREDPQGPAVDPENHDRPQ</sequence>
<dbReference type="Gene3D" id="3.40.50.10900">
    <property type="entry name" value="PAC-like subunit"/>
    <property type="match status" value="1"/>
</dbReference>
<dbReference type="AlphaFoldDB" id="A0A4R7G0R4"/>
<organism evidence="2 3">
    <name type="scientific">Nesterenkonia aurantiaca</name>
    <dbReference type="NCBI Taxonomy" id="1436010"/>
    <lineage>
        <taxon>Bacteria</taxon>
        <taxon>Bacillati</taxon>
        <taxon>Actinomycetota</taxon>
        <taxon>Actinomycetes</taxon>
        <taxon>Micrococcales</taxon>
        <taxon>Micrococcaceae</taxon>
        <taxon>Nesterenkonia</taxon>
    </lineage>
</organism>
<dbReference type="Pfam" id="PF09754">
    <property type="entry name" value="PAC2"/>
    <property type="match status" value="1"/>
</dbReference>
<accession>A0A4R7G0R4</accession>
<evidence type="ECO:0000313" key="3">
    <source>
        <dbReference type="Proteomes" id="UP000294506"/>
    </source>
</evidence>
<dbReference type="InterPro" id="IPR019151">
    <property type="entry name" value="Proteasome_assmbl_chaperone_2"/>
</dbReference>
<feature type="region of interest" description="Disordered" evidence="1">
    <location>
        <begin position="350"/>
        <end position="403"/>
    </location>
</feature>
<evidence type="ECO:0000313" key="2">
    <source>
        <dbReference type="EMBL" id="TDS84650.1"/>
    </source>
</evidence>
<comment type="caution">
    <text evidence="2">The sequence shown here is derived from an EMBL/GenBank/DDBJ whole genome shotgun (WGS) entry which is preliminary data.</text>
</comment>
<keyword evidence="3" id="KW-1185">Reference proteome</keyword>
<evidence type="ECO:0000256" key="1">
    <source>
        <dbReference type="SAM" id="MobiDB-lite"/>
    </source>
</evidence>
<feature type="region of interest" description="Disordered" evidence="1">
    <location>
        <begin position="12"/>
        <end position="38"/>
    </location>
</feature>
<gene>
    <name evidence="2" type="ORF">EV640_10746</name>
</gene>